<protein>
    <submittedName>
        <fullName evidence="1">Uncharacterized protein</fullName>
    </submittedName>
</protein>
<organism evidence="1 2">
    <name type="scientific">Neomoorella humiferrea</name>
    <dbReference type="NCBI Taxonomy" id="676965"/>
    <lineage>
        <taxon>Bacteria</taxon>
        <taxon>Bacillati</taxon>
        <taxon>Bacillota</taxon>
        <taxon>Clostridia</taxon>
        <taxon>Neomoorellales</taxon>
        <taxon>Neomoorellaceae</taxon>
        <taxon>Neomoorella</taxon>
    </lineage>
</organism>
<dbReference type="AlphaFoldDB" id="A0A2T0AQD5"/>
<dbReference type="OrthoDB" id="9806213at2"/>
<sequence length="382" mass="44191">MIHQYDHRFGTYEGVAVDSVSTHQLPTPALEQYADPGFTVLPRYWVEERQVLARTARVPEMVAAALASGDEEDAVEALANWLAGYSANHERRVDLPASLGKGRPKFTVNEQEARSMEEEYPLAKDDLQVIAGAKSGLEALIQLARRLAPEWFLGFRDIARATDERTAIFSILPRVGVGNNAPLLLFNGGNSFLITCLLTNFSVFVFDYIARQKIGGIHLNFFLVKQLPVLPPTAYTGKDLTFIVPRALELIYTTFDLEPFARDVWRDADPALRREIIRRWEDCWQGERPFEIDYKKPDFQLYPYRWNEERRALIRAELDAYYARLYGLTRDELRYILDPQDVYGPDFPGETFRVLKENETRRYGEYRTRRLVLEAWDRLVKK</sequence>
<dbReference type="Proteomes" id="UP000238415">
    <property type="component" value="Unassembled WGS sequence"/>
</dbReference>
<reference evidence="1 2" key="1">
    <citation type="submission" date="2018-03" db="EMBL/GenBank/DDBJ databases">
        <title>Genome sequence of Moorella humiferrea DSM 23265.</title>
        <authorList>
            <person name="Poehlein A."/>
            <person name="Daniel R."/>
        </authorList>
    </citation>
    <scope>NUCLEOTIDE SEQUENCE [LARGE SCALE GENOMIC DNA]</scope>
    <source>
        <strain evidence="1 2">DSM 23265</strain>
    </source>
</reference>
<gene>
    <name evidence="1" type="ORF">MOHU_16870</name>
</gene>
<evidence type="ECO:0000313" key="2">
    <source>
        <dbReference type="Proteomes" id="UP000238415"/>
    </source>
</evidence>
<dbReference type="REBASE" id="268306">
    <property type="entry name" value="Mhu23265ORF16870P"/>
</dbReference>
<proteinExistence type="predicted"/>
<comment type="caution">
    <text evidence="1">The sequence shown here is derived from an EMBL/GenBank/DDBJ whole genome shotgun (WGS) entry which is preliminary data.</text>
</comment>
<accession>A0A2T0AQD5</accession>
<evidence type="ECO:0000313" key="1">
    <source>
        <dbReference type="EMBL" id="PRR71261.1"/>
    </source>
</evidence>
<keyword evidence="2" id="KW-1185">Reference proteome</keyword>
<name>A0A2T0AQD5_9FIRM</name>
<dbReference type="EMBL" id="PVXM01000043">
    <property type="protein sequence ID" value="PRR71261.1"/>
    <property type="molecule type" value="Genomic_DNA"/>
</dbReference>